<proteinExistence type="predicted"/>
<dbReference type="SUPFAM" id="SSF56672">
    <property type="entry name" value="DNA/RNA polymerases"/>
    <property type="match status" value="1"/>
</dbReference>
<dbReference type="InterPro" id="IPR023211">
    <property type="entry name" value="DNA_pol_palm_dom_sf"/>
</dbReference>
<dbReference type="EMBL" id="CAJEWN010002571">
    <property type="protein sequence ID" value="CAD2204323.1"/>
    <property type="molecule type" value="Genomic_DNA"/>
</dbReference>
<sequence length="172" mass="19354">MQTISRCSGCSLLYGDTDSVLFSYPINKECPLSSGYHLGELAEEYENYNIKEYVGAACKAYGLKMLEKETGKEKTMLKVRGITLTSDICKKLNYTTFKNSVIDFGKITEENQNHEVSNENDVIIVEYPNFIRPSVKTGIVCSVPITKTFKPIILKGIVTRNLKIVDFGFKLN</sequence>
<name>A0A6V7XY85_MELEN</name>
<organism evidence="1 2">
    <name type="scientific">Meloidogyne enterolobii</name>
    <name type="common">Root-knot nematode worm</name>
    <name type="synonym">Meloidogyne mayaguensis</name>
    <dbReference type="NCBI Taxonomy" id="390850"/>
    <lineage>
        <taxon>Eukaryota</taxon>
        <taxon>Metazoa</taxon>
        <taxon>Ecdysozoa</taxon>
        <taxon>Nematoda</taxon>
        <taxon>Chromadorea</taxon>
        <taxon>Rhabditida</taxon>
        <taxon>Tylenchina</taxon>
        <taxon>Tylenchomorpha</taxon>
        <taxon>Tylenchoidea</taxon>
        <taxon>Meloidogynidae</taxon>
        <taxon>Meloidogyninae</taxon>
        <taxon>Meloidogyne</taxon>
    </lineage>
</organism>
<dbReference type="OrthoDB" id="1110951at2759"/>
<comment type="caution">
    <text evidence="1">The sequence shown here is derived from an EMBL/GenBank/DDBJ whole genome shotgun (WGS) entry which is preliminary data.</text>
</comment>
<evidence type="ECO:0000313" key="1">
    <source>
        <dbReference type="EMBL" id="CAD2204323.1"/>
    </source>
</evidence>
<dbReference type="AlphaFoldDB" id="A0A6V7XY85"/>
<gene>
    <name evidence="1" type="ORF">MENT_LOCUS58055</name>
</gene>
<dbReference type="InterPro" id="IPR043502">
    <property type="entry name" value="DNA/RNA_pol_sf"/>
</dbReference>
<reference evidence="1 2" key="1">
    <citation type="submission" date="2020-08" db="EMBL/GenBank/DDBJ databases">
        <authorList>
            <person name="Koutsovoulos G."/>
            <person name="Danchin GJ E."/>
        </authorList>
    </citation>
    <scope>NUCLEOTIDE SEQUENCE [LARGE SCALE GENOMIC DNA]</scope>
</reference>
<accession>A0A6V7XY85</accession>
<protein>
    <submittedName>
        <fullName evidence="1">Uncharacterized protein</fullName>
    </submittedName>
</protein>
<dbReference type="Proteomes" id="UP000580250">
    <property type="component" value="Unassembled WGS sequence"/>
</dbReference>
<evidence type="ECO:0000313" key="2">
    <source>
        <dbReference type="Proteomes" id="UP000580250"/>
    </source>
</evidence>
<dbReference type="Gene3D" id="3.90.1600.10">
    <property type="entry name" value="Palm domain of DNA polymerase"/>
    <property type="match status" value="1"/>
</dbReference>